<evidence type="ECO:0000256" key="1">
    <source>
        <dbReference type="SAM" id="SignalP"/>
    </source>
</evidence>
<keyword evidence="1" id="KW-0732">Signal</keyword>
<dbReference type="SUPFAM" id="SSF52833">
    <property type="entry name" value="Thioredoxin-like"/>
    <property type="match status" value="1"/>
</dbReference>
<gene>
    <name evidence="2" type="ORF">GCM10023092_08420</name>
</gene>
<organism evidence="2 3">
    <name type="scientific">Rurimicrobium arvi</name>
    <dbReference type="NCBI Taxonomy" id="2049916"/>
    <lineage>
        <taxon>Bacteria</taxon>
        <taxon>Pseudomonadati</taxon>
        <taxon>Bacteroidota</taxon>
        <taxon>Chitinophagia</taxon>
        <taxon>Chitinophagales</taxon>
        <taxon>Chitinophagaceae</taxon>
        <taxon>Rurimicrobium</taxon>
    </lineage>
</organism>
<reference evidence="3" key="1">
    <citation type="journal article" date="2019" name="Int. J. Syst. Evol. Microbiol.">
        <title>The Global Catalogue of Microorganisms (GCM) 10K type strain sequencing project: providing services to taxonomists for standard genome sequencing and annotation.</title>
        <authorList>
            <consortium name="The Broad Institute Genomics Platform"/>
            <consortium name="The Broad Institute Genome Sequencing Center for Infectious Disease"/>
            <person name="Wu L."/>
            <person name="Ma J."/>
        </authorList>
    </citation>
    <scope>NUCLEOTIDE SEQUENCE [LARGE SCALE GENOMIC DNA]</scope>
    <source>
        <strain evidence="3">JCM 31921</strain>
    </source>
</reference>
<feature type="signal peptide" evidence="1">
    <location>
        <begin position="1"/>
        <end position="20"/>
    </location>
</feature>
<feature type="chain" id="PRO_5046336208" description="Redoxin domain-containing protein" evidence="1">
    <location>
        <begin position="21"/>
        <end position="191"/>
    </location>
</feature>
<dbReference type="Gene3D" id="3.40.30.10">
    <property type="entry name" value="Glutaredoxin"/>
    <property type="match status" value="1"/>
</dbReference>
<accession>A0ABP8MJZ9</accession>
<evidence type="ECO:0008006" key="4">
    <source>
        <dbReference type="Google" id="ProtNLM"/>
    </source>
</evidence>
<evidence type="ECO:0000313" key="3">
    <source>
        <dbReference type="Proteomes" id="UP001501410"/>
    </source>
</evidence>
<dbReference type="EMBL" id="BAABEZ010000004">
    <property type="protein sequence ID" value="GAA4451185.1"/>
    <property type="molecule type" value="Genomic_DNA"/>
</dbReference>
<name>A0ABP8MJZ9_9BACT</name>
<dbReference type="InterPro" id="IPR036249">
    <property type="entry name" value="Thioredoxin-like_sf"/>
</dbReference>
<sequence>MLRKLLIILACSGFVSNAYAQAGATAPEGFSIPGTAVIRPAADDPKVKFDYKQKGAPLPKFEIFDQYQDNITQKVIGKSGNLFLMVFNPVCDHCEEQTRLLLKNDSLFKESKLLLIAAPIQVSNLSYFNANTHFSSHTKTVTVTVDSARVLDKIFNYVELPQINIYDGKTKRLLKTFNGIKSIDSLSSYIQ</sequence>
<dbReference type="RefSeq" id="WP_344823006.1">
    <property type="nucleotide sequence ID" value="NZ_BAABEZ010000004.1"/>
</dbReference>
<protein>
    <recommendedName>
        <fullName evidence="4">Redoxin domain-containing protein</fullName>
    </recommendedName>
</protein>
<evidence type="ECO:0000313" key="2">
    <source>
        <dbReference type="EMBL" id="GAA4451185.1"/>
    </source>
</evidence>
<comment type="caution">
    <text evidence="2">The sequence shown here is derived from an EMBL/GenBank/DDBJ whole genome shotgun (WGS) entry which is preliminary data.</text>
</comment>
<proteinExistence type="predicted"/>
<dbReference type="Proteomes" id="UP001501410">
    <property type="component" value="Unassembled WGS sequence"/>
</dbReference>
<keyword evidence="3" id="KW-1185">Reference proteome</keyword>